<proteinExistence type="inferred from homology"/>
<feature type="binding site" evidence="7">
    <location>
        <position position="164"/>
    </location>
    <ligand>
        <name>L-ornithine</name>
        <dbReference type="ChEBI" id="CHEBI:46911"/>
    </ligand>
</feature>
<feature type="domain" description="Aspartate/ornithine carbamoyltransferase carbamoyl-P binding" evidence="9">
    <location>
        <begin position="8"/>
        <end position="146"/>
    </location>
</feature>
<dbReference type="Proteomes" id="UP000287605">
    <property type="component" value="Unassembled WGS sequence"/>
</dbReference>
<feature type="binding site" evidence="7">
    <location>
        <begin position="133"/>
        <end position="136"/>
    </location>
    <ligand>
        <name>carbamoyl phosphate</name>
        <dbReference type="ChEBI" id="CHEBI:58228"/>
    </ligand>
</feature>
<dbReference type="PANTHER" id="PTHR45753:SF3">
    <property type="entry name" value="ORNITHINE TRANSCARBAMYLASE, MITOCHONDRIAL"/>
    <property type="match status" value="1"/>
</dbReference>
<reference evidence="10 11" key="1">
    <citation type="submission" date="2017-05" db="EMBL/GenBank/DDBJ databases">
        <title>Vagococcus spp. assemblies.</title>
        <authorList>
            <person name="Gulvik C.A."/>
        </authorList>
    </citation>
    <scope>NUCLEOTIDE SEQUENCE [LARGE SCALE GENOMIC DNA]</scope>
    <source>
        <strain evidence="10 11">CCUG 51432</strain>
    </source>
</reference>
<feature type="binding site" evidence="7">
    <location>
        <begin position="269"/>
        <end position="270"/>
    </location>
    <ligand>
        <name>carbamoyl phosphate</name>
        <dbReference type="ChEBI" id="CHEBI:58228"/>
    </ligand>
</feature>
<feature type="binding site" evidence="7">
    <location>
        <position position="228"/>
    </location>
    <ligand>
        <name>L-ornithine</name>
        <dbReference type="ChEBI" id="CHEBI:46911"/>
    </ligand>
</feature>
<dbReference type="InterPro" id="IPR036901">
    <property type="entry name" value="Asp/Orn_carbamoylTrfase_sf"/>
</dbReference>
<dbReference type="Pfam" id="PF00185">
    <property type="entry name" value="OTCace"/>
    <property type="match status" value="1"/>
</dbReference>
<evidence type="ECO:0000259" key="9">
    <source>
        <dbReference type="Pfam" id="PF02729"/>
    </source>
</evidence>
<sequence>MKNELYGKDILDLTELTTEQIMEIIELAVEMKKKPSDYADSLKGKILGMVFAKASTRTRLSFEAGMLQLGGHAIVLNSQDSQIGRGEPIKDTANVMSGYLDSIMIRTYEDAEVAALAENSTIPVINGLTDLHHPCQCLADLQTIYEWKKTFNDVNLVYIGDGNNVAHSLLIGGAKVGLNVAVASPKGFEPAAHIVSQAKELAKETGAVITITDNPDSVTGSADFIYTDTWASMGQEEDKAIRESVFLPDYQVNDSMMQAGASDCKFMHCLPAYRGSEVTASVIDGPQSIIYQEAENRLHAQKALMFKLMKADA</sequence>
<dbReference type="GO" id="GO:0005737">
    <property type="term" value="C:cytoplasm"/>
    <property type="evidence" value="ECO:0007669"/>
    <property type="project" value="UniProtKB-SubCell"/>
</dbReference>
<dbReference type="OrthoDB" id="9802587at2"/>
<feature type="binding site" evidence="7">
    <location>
        <position position="106"/>
    </location>
    <ligand>
        <name>carbamoyl phosphate</name>
        <dbReference type="ChEBI" id="CHEBI:58228"/>
    </ligand>
</feature>
<protein>
    <recommendedName>
        <fullName evidence="4 7">Ornithine carbamoyltransferase</fullName>
        <shortName evidence="7">OTCase</shortName>
        <ecNumber evidence="3 7">2.1.3.3</ecNumber>
    </recommendedName>
</protein>
<dbReference type="Pfam" id="PF02729">
    <property type="entry name" value="OTCace_N"/>
    <property type="match status" value="1"/>
</dbReference>
<dbReference type="PANTHER" id="PTHR45753">
    <property type="entry name" value="ORNITHINE CARBAMOYLTRANSFERASE, MITOCHONDRIAL"/>
    <property type="match status" value="1"/>
</dbReference>
<dbReference type="GO" id="GO:0019240">
    <property type="term" value="P:citrulline biosynthetic process"/>
    <property type="evidence" value="ECO:0007669"/>
    <property type="project" value="TreeGrafter"/>
</dbReference>
<keyword evidence="7" id="KW-0963">Cytoplasm</keyword>
<accession>A0A430AZT1</accession>
<dbReference type="Gene3D" id="3.40.50.1370">
    <property type="entry name" value="Aspartate/ornithine carbamoyltransferase"/>
    <property type="match status" value="2"/>
</dbReference>
<gene>
    <name evidence="10" type="ORF">CBF29_04465</name>
</gene>
<comment type="catalytic activity">
    <reaction evidence="6 7">
        <text>carbamoyl phosphate + L-ornithine = L-citrulline + phosphate + H(+)</text>
        <dbReference type="Rhea" id="RHEA:19513"/>
        <dbReference type="ChEBI" id="CHEBI:15378"/>
        <dbReference type="ChEBI" id="CHEBI:43474"/>
        <dbReference type="ChEBI" id="CHEBI:46911"/>
        <dbReference type="ChEBI" id="CHEBI:57743"/>
        <dbReference type="ChEBI" id="CHEBI:58228"/>
        <dbReference type="EC" id="2.1.3.3"/>
    </reaction>
</comment>
<evidence type="ECO:0000313" key="10">
    <source>
        <dbReference type="EMBL" id="RSU13512.1"/>
    </source>
</evidence>
<dbReference type="FunFam" id="3.40.50.1370:FF:000008">
    <property type="entry name" value="Ornithine carbamoyltransferase"/>
    <property type="match status" value="1"/>
</dbReference>
<evidence type="ECO:0000256" key="5">
    <source>
        <dbReference type="ARBA" id="ARBA00022679"/>
    </source>
</evidence>
<dbReference type="HAMAP" id="MF_01109">
    <property type="entry name" value="OTCase"/>
    <property type="match status" value="1"/>
</dbReference>
<feature type="binding site" evidence="7">
    <location>
        <position position="297"/>
    </location>
    <ligand>
        <name>carbamoyl phosphate</name>
        <dbReference type="ChEBI" id="CHEBI:58228"/>
    </ligand>
</feature>
<name>A0A430AZT1_9ENTE</name>
<dbReference type="EMBL" id="NGKA01000005">
    <property type="protein sequence ID" value="RSU13512.1"/>
    <property type="molecule type" value="Genomic_DNA"/>
</dbReference>
<dbReference type="GO" id="GO:0004585">
    <property type="term" value="F:ornithine carbamoyltransferase activity"/>
    <property type="evidence" value="ECO:0007669"/>
    <property type="project" value="UniProtKB-UniRule"/>
</dbReference>
<dbReference type="InterPro" id="IPR006131">
    <property type="entry name" value="Asp_carbamoyltransf_Asp/Orn-bd"/>
</dbReference>
<dbReference type="InterPro" id="IPR024904">
    <property type="entry name" value="OTCase_ArgI"/>
</dbReference>
<dbReference type="GO" id="GO:0016597">
    <property type="term" value="F:amino acid binding"/>
    <property type="evidence" value="ECO:0007669"/>
    <property type="project" value="InterPro"/>
</dbReference>
<dbReference type="GO" id="GO:0042450">
    <property type="term" value="P:L-arginine biosynthetic process via ornithine"/>
    <property type="evidence" value="ECO:0007669"/>
    <property type="project" value="UniProtKB-UniRule"/>
</dbReference>
<dbReference type="SUPFAM" id="SSF53671">
    <property type="entry name" value="Aspartate/ornithine carbamoyltransferase"/>
    <property type="match status" value="1"/>
</dbReference>
<feature type="binding site" evidence="7">
    <location>
        <begin position="232"/>
        <end position="233"/>
    </location>
    <ligand>
        <name>L-ornithine</name>
        <dbReference type="ChEBI" id="CHEBI:46911"/>
    </ligand>
</feature>
<comment type="pathway">
    <text evidence="1">Amino-acid biosynthesis; L-arginine biosynthesis; L-arginine from L-ornithine and carbamoyl phosphate: step 1/3.</text>
</comment>
<dbReference type="NCBIfam" id="TIGR00658">
    <property type="entry name" value="orni_carb_tr"/>
    <property type="match status" value="1"/>
</dbReference>
<keyword evidence="5 7" id="KW-0808">Transferase</keyword>
<feature type="domain" description="Aspartate/ornithine carbamoyltransferase Asp/Orn-binding" evidence="8">
    <location>
        <begin position="153"/>
        <end position="306"/>
    </location>
</feature>
<evidence type="ECO:0000256" key="6">
    <source>
        <dbReference type="ARBA" id="ARBA00048772"/>
    </source>
</evidence>
<comment type="similarity">
    <text evidence="2 7">Belongs to the aspartate/ornithine carbamoyltransferase superfamily. OTCase family.</text>
</comment>
<comment type="caution">
    <text evidence="10">The sequence shown here is derived from an EMBL/GenBank/DDBJ whole genome shotgun (WGS) entry which is preliminary data.</text>
</comment>
<dbReference type="InterPro" id="IPR006130">
    <property type="entry name" value="Asp/Orn_carbamoylTrfase"/>
</dbReference>
<evidence type="ECO:0000313" key="11">
    <source>
        <dbReference type="Proteomes" id="UP000287605"/>
    </source>
</evidence>
<evidence type="ECO:0000256" key="3">
    <source>
        <dbReference type="ARBA" id="ARBA00013007"/>
    </source>
</evidence>
<evidence type="ECO:0000256" key="1">
    <source>
        <dbReference type="ARBA" id="ARBA00004975"/>
    </source>
</evidence>
<keyword evidence="11" id="KW-1185">Reference proteome</keyword>
<dbReference type="PRINTS" id="PR00100">
    <property type="entry name" value="AOTCASE"/>
</dbReference>
<dbReference type="PRINTS" id="PR00102">
    <property type="entry name" value="OTCASE"/>
</dbReference>
<dbReference type="NCBIfam" id="NF001986">
    <property type="entry name" value="PRK00779.1"/>
    <property type="match status" value="1"/>
</dbReference>
<evidence type="ECO:0000256" key="4">
    <source>
        <dbReference type="ARBA" id="ARBA00016634"/>
    </source>
</evidence>
<feature type="binding site" evidence="7">
    <location>
        <position position="82"/>
    </location>
    <ligand>
        <name>carbamoyl phosphate</name>
        <dbReference type="ChEBI" id="CHEBI:58228"/>
    </ligand>
</feature>
<dbReference type="PROSITE" id="PS00097">
    <property type="entry name" value="CARBAMOYLTRANSFERASE"/>
    <property type="match status" value="1"/>
</dbReference>
<dbReference type="InterPro" id="IPR006132">
    <property type="entry name" value="Asp/Orn_carbamoyltranf_P-bd"/>
</dbReference>
<dbReference type="InterPro" id="IPR002292">
    <property type="entry name" value="Orn/put_carbamltrans"/>
</dbReference>
<evidence type="ECO:0000259" key="8">
    <source>
        <dbReference type="Pfam" id="PF00185"/>
    </source>
</evidence>
<dbReference type="RefSeq" id="WP_126807796.1">
    <property type="nucleotide sequence ID" value="NZ_NGKA01000005.1"/>
</dbReference>
<comment type="subcellular location">
    <subcellularLocation>
        <location evidence="7">Cytoplasm</location>
    </subcellularLocation>
</comment>
<dbReference type="AlphaFoldDB" id="A0A430AZT1"/>
<evidence type="ECO:0000256" key="7">
    <source>
        <dbReference type="HAMAP-Rule" id="MF_01109"/>
    </source>
</evidence>
<organism evidence="10 11">
    <name type="scientific">Vagococcus elongatus</name>
    <dbReference type="NCBI Taxonomy" id="180344"/>
    <lineage>
        <taxon>Bacteria</taxon>
        <taxon>Bacillati</taxon>
        <taxon>Bacillota</taxon>
        <taxon>Bacilli</taxon>
        <taxon>Lactobacillales</taxon>
        <taxon>Enterococcaceae</taxon>
        <taxon>Vagococcus</taxon>
    </lineage>
</organism>
<dbReference type="EC" id="2.1.3.3" evidence="3 7"/>
<feature type="binding site" evidence="7">
    <location>
        <begin position="55"/>
        <end position="58"/>
    </location>
    <ligand>
        <name>carbamoyl phosphate</name>
        <dbReference type="ChEBI" id="CHEBI:58228"/>
    </ligand>
</feature>
<evidence type="ECO:0000256" key="2">
    <source>
        <dbReference type="ARBA" id="ARBA00007805"/>
    </source>
</evidence>